<dbReference type="PANTHER" id="PTHR12526">
    <property type="entry name" value="GLYCOSYLTRANSFERASE"/>
    <property type="match status" value="1"/>
</dbReference>
<organism evidence="3 4">
    <name type="scientific">Candidatus Criblamydia sequanensis CRIB-18</name>
    <dbReference type="NCBI Taxonomy" id="1437425"/>
    <lineage>
        <taxon>Bacteria</taxon>
        <taxon>Pseudomonadati</taxon>
        <taxon>Chlamydiota</taxon>
        <taxon>Chlamydiia</taxon>
        <taxon>Parachlamydiales</taxon>
        <taxon>Candidatus Criblamydiaceae</taxon>
        <taxon>Candidatus Criblamydia</taxon>
    </lineage>
</organism>
<comment type="caution">
    <text evidence="3">The sequence shown here is derived from an EMBL/GenBank/DDBJ whole genome shotgun (WGS) entry which is preliminary data.</text>
</comment>
<feature type="domain" description="Glycosyltransferase subfamily 4-like N-terminal" evidence="2">
    <location>
        <begin position="18"/>
        <end position="134"/>
    </location>
</feature>
<protein>
    <submittedName>
        <fullName evidence="3">Glycosyltransferase</fullName>
        <ecNumber evidence="3">2.4.-.-</ecNumber>
    </submittedName>
</protein>
<reference evidence="3" key="2">
    <citation type="submission" date="2014-09" db="EMBL/GenBank/DDBJ databases">
        <title>Criblamydia sequanensis harbors a mega-plasmid encoding arsenite resistance.</title>
        <authorList>
            <person name="Bertelli C."/>
            <person name="Goesmann A."/>
            <person name="Greub G."/>
        </authorList>
    </citation>
    <scope>NUCLEOTIDE SEQUENCE [LARGE SCALE GENOMIC DNA]</scope>
    <source>
        <strain evidence="3">CRIB-18</strain>
    </source>
</reference>
<accession>A0A090D017</accession>
<name>A0A090D017_9BACT</name>
<evidence type="ECO:0000259" key="2">
    <source>
        <dbReference type="Pfam" id="PF13439"/>
    </source>
</evidence>
<dbReference type="Pfam" id="PF00534">
    <property type="entry name" value="Glycos_transf_1"/>
    <property type="match status" value="1"/>
</dbReference>
<proteinExistence type="predicted"/>
<dbReference type="AlphaFoldDB" id="A0A090D017"/>
<evidence type="ECO:0000259" key="1">
    <source>
        <dbReference type="Pfam" id="PF00534"/>
    </source>
</evidence>
<dbReference type="InterPro" id="IPR028098">
    <property type="entry name" value="Glyco_trans_4-like_N"/>
</dbReference>
<dbReference type="Pfam" id="PF13439">
    <property type="entry name" value="Glyco_transf_4"/>
    <property type="match status" value="1"/>
</dbReference>
<dbReference type="EC" id="2.4.-.-" evidence="3"/>
<keyword evidence="3" id="KW-0808">Transferase</keyword>
<dbReference type="CDD" id="cd03802">
    <property type="entry name" value="GT4_AviGT4-like"/>
    <property type="match status" value="1"/>
</dbReference>
<dbReference type="eggNOG" id="COG0438">
    <property type="taxonomic scope" value="Bacteria"/>
</dbReference>
<dbReference type="PANTHER" id="PTHR12526:SF595">
    <property type="entry name" value="BLL5217 PROTEIN"/>
    <property type="match status" value="1"/>
</dbReference>
<dbReference type="Gene3D" id="3.40.50.2000">
    <property type="entry name" value="Glycogen Phosphorylase B"/>
    <property type="match status" value="2"/>
</dbReference>
<sequence>MKILQIAPPVFKIPPDGYGGTERIIYYLTEELVKQGHEVSILASVDSKTNAKLIPYSDSLRGKNDSRSLFRAYNNLFEIIADVSKNYDILHFHLSNLNQFLFTARIKAPFLTTIHDPLSDEKVKWIMEKMPKAFLSAISNSQKESYKGLNWIGVQHHGLPKDLFDFSENTDGYLLYLGKLAEEKGFDDILRLAYMSKKKFKVAAKKDDKPFSKQSIKIMKQLTGIEYFEEVGGDLKKSLLAKADGLILPIRWNEPFGLVAIEALASGTPVIARKKGALPEIINEAQNGFFFTTLHEALERIDRLPEIKRENCRKSFEENFTVEKMTAGYIRFYLKILEQS</sequence>
<keyword evidence="4" id="KW-1185">Reference proteome</keyword>
<keyword evidence="3" id="KW-0328">Glycosyltransferase</keyword>
<dbReference type="Proteomes" id="UP000031552">
    <property type="component" value="Unassembled WGS sequence"/>
</dbReference>
<dbReference type="STRING" id="1437425.CSEC_0034"/>
<evidence type="ECO:0000313" key="4">
    <source>
        <dbReference type="Proteomes" id="UP000031552"/>
    </source>
</evidence>
<dbReference type="GO" id="GO:0016757">
    <property type="term" value="F:glycosyltransferase activity"/>
    <property type="evidence" value="ECO:0007669"/>
    <property type="project" value="UniProtKB-KW"/>
</dbReference>
<dbReference type="InterPro" id="IPR001296">
    <property type="entry name" value="Glyco_trans_1"/>
</dbReference>
<dbReference type="RefSeq" id="WP_161780933.1">
    <property type="nucleotide sequence ID" value="NZ_CCEJ010000001.1"/>
</dbReference>
<dbReference type="SUPFAM" id="SSF53756">
    <property type="entry name" value="UDP-Glycosyltransferase/glycogen phosphorylase"/>
    <property type="match status" value="1"/>
</dbReference>
<dbReference type="EMBL" id="CCEJ010000001">
    <property type="protein sequence ID" value="CDR32878.1"/>
    <property type="molecule type" value="Genomic_DNA"/>
</dbReference>
<evidence type="ECO:0000313" key="3">
    <source>
        <dbReference type="EMBL" id="CDR32878.1"/>
    </source>
</evidence>
<feature type="domain" description="Glycosyl transferase family 1" evidence="1">
    <location>
        <begin position="169"/>
        <end position="308"/>
    </location>
</feature>
<reference evidence="3" key="1">
    <citation type="submission" date="2013-12" db="EMBL/GenBank/DDBJ databases">
        <authorList>
            <person name="Linke B."/>
        </authorList>
    </citation>
    <scope>NUCLEOTIDE SEQUENCE [LARGE SCALE GENOMIC DNA]</scope>
    <source>
        <strain evidence="3">CRIB-18</strain>
    </source>
</reference>
<gene>
    <name evidence="3" type="ORF">CSEC_0034</name>
</gene>